<dbReference type="AlphaFoldDB" id="U4LEB1"/>
<protein>
    <submittedName>
        <fullName evidence="1">Uncharacterized protein</fullName>
    </submittedName>
</protein>
<dbReference type="EMBL" id="HF935778">
    <property type="protein sequence ID" value="CCX13095.1"/>
    <property type="molecule type" value="Genomic_DNA"/>
</dbReference>
<dbReference type="Proteomes" id="UP000018144">
    <property type="component" value="Unassembled WGS sequence"/>
</dbReference>
<organism evidence="1 2">
    <name type="scientific">Pyronema omphalodes (strain CBS 100304)</name>
    <name type="common">Pyronema confluens</name>
    <dbReference type="NCBI Taxonomy" id="1076935"/>
    <lineage>
        <taxon>Eukaryota</taxon>
        <taxon>Fungi</taxon>
        <taxon>Dikarya</taxon>
        <taxon>Ascomycota</taxon>
        <taxon>Pezizomycotina</taxon>
        <taxon>Pezizomycetes</taxon>
        <taxon>Pezizales</taxon>
        <taxon>Pyronemataceae</taxon>
        <taxon>Pyronema</taxon>
    </lineage>
</organism>
<accession>U4LEB1</accession>
<evidence type="ECO:0000313" key="2">
    <source>
        <dbReference type="Proteomes" id="UP000018144"/>
    </source>
</evidence>
<gene>
    <name evidence="1" type="ORF">PCON_12688</name>
</gene>
<sequence length="81" mass="9044">MTHLHLTPHNPRRIEEGETLVTSHHSCFSRTSPLFTINDSQNTVNRISIPPGNSSIFHSECPTLDDLKKPQGARILRSIAS</sequence>
<proteinExistence type="predicted"/>
<reference evidence="1 2" key="1">
    <citation type="journal article" date="2013" name="PLoS Genet.">
        <title>The genome and development-dependent transcriptomes of Pyronema confluens: a window into fungal evolution.</title>
        <authorList>
            <person name="Traeger S."/>
            <person name="Altegoer F."/>
            <person name="Freitag M."/>
            <person name="Gabaldon T."/>
            <person name="Kempken F."/>
            <person name="Kumar A."/>
            <person name="Marcet-Houben M."/>
            <person name="Poggeler S."/>
            <person name="Stajich J.E."/>
            <person name="Nowrousian M."/>
        </authorList>
    </citation>
    <scope>NUCLEOTIDE SEQUENCE [LARGE SCALE GENOMIC DNA]</scope>
    <source>
        <strain evidence="2">CBS 100304</strain>
        <tissue evidence="1">Vegetative mycelium</tissue>
    </source>
</reference>
<evidence type="ECO:0000313" key="1">
    <source>
        <dbReference type="EMBL" id="CCX13095.1"/>
    </source>
</evidence>
<keyword evidence="2" id="KW-1185">Reference proteome</keyword>
<name>U4LEB1_PYROM</name>